<evidence type="ECO:0000313" key="2">
    <source>
        <dbReference type="EMBL" id="EHB87452.1"/>
    </source>
</evidence>
<dbReference type="AlphaFoldDB" id="G5EU26"/>
<evidence type="ECO:0000256" key="1">
    <source>
        <dbReference type="SAM" id="Phobius"/>
    </source>
</evidence>
<evidence type="ECO:0008006" key="4">
    <source>
        <dbReference type="Google" id="ProtNLM"/>
    </source>
</evidence>
<feature type="transmembrane region" description="Helical" evidence="1">
    <location>
        <begin position="403"/>
        <end position="424"/>
    </location>
</feature>
<feature type="transmembrane region" description="Helical" evidence="1">
    <location>
        <begin position="361"/>
        <end position="383"/>
    </location>
</feature>
<comment type="caution">
    <text evidence="2">The sequence shown here is derived from an EMBL/GenBank/DDBJ whole genome shotgun (WGS) entry which is preliminary data.</text>
</comment>
<dbReference type="Proteomes" id="UP000004897">
    <property type="component" value="Unassembled WGS sequence"/>
</dbReference>
<keyword evidence="1" id="KW-0812">Transmembrane</keyword>
<feature type="transmembrane region" description="Helical" evidence="1">
    <location>
        <begin position="238"/>
        <end position="256"/>
    </location>
</feature>
<reference evidence="2 3" key="1">
    <citation type="submission" date="2011-08" db="EMBL/GenBank/DDBJ databases">
        <title>The Genome Sequence of Rothia mucilaginosa M508.</title>
        <authorList>
            <consortium name="The Broad Institute Genome Sequencing Platform"/>
            <consortium name="The Broad Institute Genome Sequencing Center for Infectious Disease"/>
            <person name="Earl A."/>
            <person name="Ward D."/>
            <person name="Feldgarden M."/>
            <person name="Gevers D."/>
            <person name="Sibley C.D."/>
            <person name="Field T.R."/>
            <person name="Grinwis M."/>
            <person name="Eshaghurshan C.S."/>
            <person name="Surette M.G."/>
            <person name="Young S.K."/>
            <person name="Zeng Q."/>
            <person name="Gargeya S."/>
            <person name="Fitzgerald M."/>
            <person name="Haas B."/>
            <person name="Abouelleil A."/>
            <person name="Alvarado L."/>
            <person name="Arachchi H.M."/>
            <person name="Berlin A."/>
            <person name="Brown A."/>
            <person name="Chapman S.B."/>
            <person name="Chen Z."/>
            <person name="Dunbar C."/>
            <person name="Freedman E."/>
            <person name="Gearin G."/>
            <person name="Gellesch M."/>
            <person name="Goldberg J."/>
            <person name="Griggs A."/>
            <person name="Gujja S."/>
            <person name="Heiman D."/>
            <person name="Howarth C."/>
            <person name="Larson L."/>
            <person name="Lui A."/>
            <person name="MacDonald P.J.P."/>
            <person name="Montmayeur A."/>
            <person name="Murphy C."/>
            <person name="Neiman D."/>
            <person name="Pearson M."/>
            <person name="Priest M."/>
            <person name="Roberts A."/>
            <person name="Saif S."/>
            <person name="Shea T."/>
            <person name="Shenoy N."/>
            <person name="Sisk P."/>
            <person name="Stolte C."/>
            <person name="Sykes S."/>
            <person name="Wortman J."/>
            <person name="Nusbaum C."/>
            <person name="Birren B."/>
        </authorList>
    </citation>
    <scope>NUCLEOTIDE SEQUENCE [LARGE SCALE GENOMIC DNA]</scope>
    <source>
        <strain evidence="2 3">M508</strain>
    </source>
</reference>
<dbReference type="PATRIC" id="fig|563033.4.peg.1782"/>
<gene>
    <name evidence="2" type="ORF">HMPREF0737_01786</name>
</gene>
<name>G5EU26_9MICC</name>
<dbReference type="HOGENOM" id="CLU_573500_0_0_11"/>
<evidence type="ECO:0000313" key="3">
    <source>
        <dbReference type="Proteomes" id="UP000004897"/>
    </source>
</evidence>
<feature type="transmembrane region" description="Helical" evidence="1">
    <location>
        <begin position="197"/>
        <end position="217"/>
    </location>
</feature>
<keyword evidence="1" id="KW-0472">Membrane</keyword>
<proteinExistence type="predicted"/>
<dbReference type="EMBL" id="ACSB01000013">
    <property type="protein sequence ID" value="EHB87452.1"/>
    <property type="molecule type" value="Genomic_DNA"/>
</dbReference>
<feature type="transmembrane region" description="Helical" evidence="1">
    <location>
        <begin position="124"/>
        <end position="146"/>
    </location>
</feature>
<feature type="transmembrane region" description="Helical" evidence="1">
    <location>
        <begin position="75"/>
        <end position="92"/>
    </location>
</feature>
<feature type="transmembrane region" description="Helical" evidence="1">
    <location>
        <begin position="158"/>
        <end position="177"/>
    </location>
</feature>
<organism evidence="2 3">
    <name type="scientific">Rothia mucilaginosa M508</name>
    <dbReference type="NCBI Taxonomy" id="563033"/>
    <lineage>
        <taxon>Bacteria</taxon>
        <taxon>Bacillati</taxon>
        <taxon>Actinomycetota</taxon>
        <taxon>Actinomycetes</taxon>
        <taxon>Micrococcales</taxon>
        <taxon>Micrococcaceae</taxon>
        <taxon>Rothia</taxon>
    </lineage>
</organism>
<sequence>MSAQDQNTPQQKDARPIWVRLRAKATAEAVQPQHYTTQHYSKADMLKQSNIWFRKQGVPLIIPARQRALDAFPRSVPWILWAGIMHICYIFLRDLLLFVVEDVKGSLPNYIKALTSDSALSNEVLPMLVLGGICLIMPVISGVFITLAHKLMVRTPQWVQITTGILTVLFAGMLFTAGVFASNTLDGLDFVYDGGQVFPLIVIGIYLAIFLGVDTVLGWSLKHAIHQLASLPPMIAKVLPVLMVSVLFIFVNADLWKLANGLSFPRTWAFLGLMGLLAVFVVVTTSLERTARLLGRSRGDDIARFSDNDYEHAAALEGGIWNTAQDWVEEKKILEHRPLKIAPWSNLIIIPMIGQIIQATLFMLLVFGFFMGFSSIAISDTTIESWMSIKPEHLKILGVDTNINAVVIKVSMIVAVFSGLSFVATTSSDEKYARSFLKPMIERIKHILIIRDIYLGLLTMPKNEVLMPLDEEKSTEKATDKA</sequence>
<feature type="transmembrane region" description="Helical" evidence="1">
    <location>
        <begin position="268"/>
        <end position="287"/>
    </location>
</feature>
<dbReference type="RefSeq" id="WP_005507391.1">
    <property type="nucleotide sequence ID" value="NZ_JH370353.1"/>
</dbReference>
<accession>G5EU26</accession>
<keyword evidence="1" id="KW-1133">Transmembrane helix</keyword>
<protein>
    <recommendedName>
        <fullName evidence="4">D-mannonate dehydratase</fullName>
    </recommendedName>
</protein>